<dbReference type="RefSeq" id="XP_036263416.1">
    <property type="nucleotide sequence ID" value="XM_036407165.1"/>
</dbReference>
<name>A0A0P1B2N7_PLAHL</name>
<dbReference type="AlphaFoldDB" id="A0A0P1B2N7"/>
<evidence type="ECO:0000313" key="1">
    <source>
        <dbReference type="EMBL" id="CEG47608.1"/>
    </source>
</evidence>
<reference evidence="2" key="1">
    <citation type="submission" date="2014-09" db="EMBL/GenBank/DDBJ databases">
        <authorList>
            <person name="Sharma Rahul"/>
            <person name="Thines Marco"/>
        </authorList>
    </citation>
    <scope>NUCLEOTIDE SEQUENCE [LARGE SCALE GENOMIC DNA]</scope>
</reference>
<accession>A0A0P1B2N7</accession>
<dbReference type="EMBL" id="CCYD01002664">
    <property type="protein sequence ID" value="CEG47608.1"/>
    <property type="molecule type" value="Genomic_DNA"/>
</dbReference>
<keyword evidence="2" id="KW-1185">Reference proteome</keyword>
<protein>
    <submittedName>
        <fullName evidence="1">Uncharacterized protein</fullName>
    </submittedName>
</protein>
<proteinExistence type="predicted"/>
<sequence length="138" mass="15985">MGRISILASRRPLDYVTPYDYRSNDVLTRLHGSSSREYGMTDASNSLSDGKRGRTDPLHLRYLVPLKYSTISAMLDASYHPVYCSHRRLYSQTLRNFAIFHKCQIRQFFTIRVVSAAFFTAKSTIYRASSRQLHKLQL</sequence>
<evidence type="ECO:0000313" key="2">
    <source>
        <dbReference type="Proteomes" id="UP000054928"/>
    </source>
</evidence>
<organism evidence="1 2">
    <name type="scientific">Plasmopara halstedii</name>
    <name type="common">Downy mildew of sunflower</name>
    <dbReference type="NCBI Taxonomy" id="4781"/>
    <lineage>
        <taxon>Eukaryota</taxon>
        <taxon>Sar</taxon>
        <taxon>Stramenopiles</taxon>
        <taxon>Oomycota</taxon>
        <taxon>Peronosporomycetes</taxon>
        <taxon>Peronosporales</taxon>
        <taxon>Peronosporaceae</taxon>
        <taxon>Plasmopara</taxon>
    </lineage>
</organism>
<dbReference type="GeneID" id="59052869"/>
<dbReference type="Proteomes" id="UP000054928">
    <property type="component" value="Unassembled WGS sequence"/>
</dbReference>